<dbReference type="EMBL" id="ACFW01000049">
    <property type="protein sequence ID" value="EER23560.1"/>
    <property type="molecule type" value="Genomic_DNA"/>
</dbReference>
<feature type="region of interest" description="Disordered" evidence="1">
    <location>
        <begin position="1"/>
        <end position="307"/>
    </location>
</feature>
<dbReference type="OrthoDB" id="2155261at2759"/>
<dbReference type="GO" id="GO:0030036">
    <property type="term" value="P:actin cytoskeleton organization"/>
    <property type="evidence" value="ECO:0007669"/>
    <property type="project" value="InterPro"/>
</dbReference>
<feature type="compositionally biased region" description="Basic and acidic residues" evidence="1">
    <location>
        <begin position="240"/>
        <end position="250"/>
    </location>
</feature>
<dbReference type="VEuPathDB" id="FungiDB:CPC735_049300"/>
<dbReference type="Proteomes" id="UP000009084">
    <property type="component" value="Unassembled WGS sequence"/>
</dbReference>
<feature type="compositionally biased region" description="Polar residues" evidence="1">
    <location>
        <begin position="273"/>
        <end position="283"/>
    </location>
</feature>
<proteinExistence type="predicted"/>
<feature type="domain" description="Formin GTPase-binding" evidence="2">
    <location>
        <begin position="323"/>
        <end position="598"/>
    </location>
</feature>
<dbReference type="HOGENOM" id="CLU_008022_0_0_1"/>
<feature type="region of interest" description="Disordered" evidence="1">
    <location>
        <begin position="781"/>
        <end position="800"/>
    </location>
</feature>
<feature type="compositionally biased region" description="Basic and acidic residues" evidence="1">
    <location>
        <begin position="11"/>
        <end position="20"/>
    </location>
</feature>
<dbReference type="InterPro" id="IPR011989">
    <property type="entry name" value="ARM-like"/>
</dbReference>
<gene>
    <name evidence="3" type="ORF">CPC735_049300</name>
</gene>
<organism evidence="3 4">
    <name type="scientific">Coccidioides posadasii (strain C735)</name>
    <name type="common">Valley fever fungus</name>
    <dbReference type="NCBI Taxonomy" id="222929"/>
    <lineage>
        <taxon>Eukaryota</taxon>
        <taxon>Fungi</taxon>
        <taxon>Dikarya</taxon>
        <taxon>Ascomycota</taxon>
        <taxon>Pezizomycotina</taxon>
        <taxon>Eurotiomycetes</taxon>
        <taxon>Eurotiomycetidae</taxon>
        <taxon>Onygenales</taxon>
        <taxon>Onygenaceae</taxon>
        <taxon>Coccidioides</taxon>
    </lineage>
</organism>
<dbReference type="AlphaFoldDB" id="C5PGA7"/>
<feature type="compositionally biased region" description="Polar residues" evidence="1">
    <location>
        <begin position="223"/>
        <end position="238"/>
    </location>
</feature>
<protein>
    <recommendedName>
        <fullName evidence="2">Formin GTPase-binding domain-containing protein</fullName>
    </recommendedName>
</protein>
<feature type="compositionally biased region" description="Basic and acidic residues" evidence="1">
    <location>
        <begin position="286"/>
        <end position="297"/>
    </location>
</feature>
<dbReference type="Pfam" id="PF06371">
    <property type="entry name" value="Drf_GBD"/>
    <property type="match status" value="1"/>
</dbReference>
<dbReference type="GO" id="GO:0003779">
    <property type="term" value="F:actin binding"/>
    <property type="evidence" value="ECO:0007669"/>
    <property type="project" value="InterPro"/>
</dbReference>
<dbReference type="InterPro" id="IPR016024">
    <property type="entry name" value="ARM-type_fold"/>
</dbReference>
<dbReference type="InterPro" id="IPR010473">
    <property type="entry name" value="GTPase-bd"/>
</dbReference>
<evidence type="ECO:0000313" key="4">
    <source>
        <dbReference type="Proteomes" id="UP000009084"/>
    </source>
</evidence>
<accession>C5PGA7</accession>
<feature type="compositionally biased region" description="Polar residues" evidence="1">
    <location>
        <begin position="43"/>
        <end position="53"/>
    </location>
</feature>
<comment type="caution">
    <text evidence="3">The sequence shown here is derived from an EMBL/GenBank/DDBJ whole genome shotgun (WGS) entry which is preliminary data.</text>
</comment>
<feature type="compositionally biased region" description="Basic and acidic residues" evidence="1">
    <location>
        <begin position="163"/>
        <end position="172"/>
    </location>
</feature>
<feature type="compositionally biased region" description="Low complexity" evidence="1">
    <location>
        <begin position="189"/>
        <end position="202"/>
    </location>
</feature>
<feature type="region of interest" description="Disordered" evidence="1">
    <location>
        <begin position="374"/>
        <end position="454"/>
    </location>
</feature>
<feature type="region of interest" description="Disordered" evidence="1">
    <location>
        <begin position="821"/>
        <end position="844"/>
    </location>
</feature>
<dbReference type="KEGG" id="cpw:9691175"/>
<dbReference type="SUPFAM" id="SSF48371">
    <property type="entry name" value="ARM repeat"/>
    <property type="match status" value="1"/>
</dbReference>
<reference evidence="3 4" key="1">
    <citation type="journal article" date="2009" name="Genome Res.">
        <title>Comparative genomic analyses of the human fungal pathogens Coccidioides and their relatives.</title>
        <authorList>
            <person name="Sharpton T.J."/>
            <person name="Stajich J.E."/>
            <person name="Rounsley S.D."/>
            <person name="Gardner M.J."/>
            <person name="Wortman J.R."/>
            <person name="Jordar V.S."/>
            <person name="Maiti R."/>
            <person name="Kodira C.D."/>
            <person name="Neafsey D.E."/>
            <person name="Zeng Q."/>
            <person name="Hung C.-Y."/>
            <person name="McMahan C."/>
            <person name="Muszewska A."/>
            <person name="Grynberg M."/>
            <person name="Mandel M.A."/>
            <person name="Kellner E.M."/>
            <person name="Barker B.M."/>
            <person name="Galgiani J.N."/>
            <person name="Orbach M.J."/>
            <person name="Kirkland T.N."/>
            <person name="Cole G.T."/>
            <person name="Henn M.R."/>
            <person name="Birren B.W."/>
            <person name="Taylor J.W."/>
        </authorList>
    </citation>
    <scope>NUCLEOTIDE SEQUENCE [LARGE SCALE GENOMIC DNA]</scope>
    <source>
        <strain evidence="4">C735</strain>
    </source>
</reference>
<evidence type="ECO:0000256" key="1">
    <source>
        <dbReference type="SAM" id="MobiDB-lite"/>
    </source>
</evidence>
<evidence type="ECO:0000259" key="2">
    <source>
        <dbReference type="SMART" id="SM01140"/>
    </source>
</evidence>
<evidence type="ECO:0000313" key="3">
    <source>
        <dbReference type="EMBL" id="EER23560.1"/>
    </source>
</evidence>
<feature type="compositionally biased region" description="Polar residues" evidence="1">
    <location>
        <begin position="77"/>
        <end position="91"/>
    </location>
</feature>
<name>C5PGA7_COCP7</name>
<feature type="compositionally biased region" description="Basic and acidic residues" evidence="1">
    <location>
        <begin position="395"/>
        <end position="407"/>
    </location>
</feature>
<dbReference type="GO" id="GO:0031267">
    <property type="term" value="F:small GTPase binding"/>
    <property type="evidence" value="ECO:0007669"/>
    <property type="project" value="InterPro"/>
</dbReference>
<sequence length="844" mass="94605">MASRLDFPLQFRDENADKPKKSVLKSIFPPKSRRKSQPAFLSPSYSLQNQPPVQNWILPTDHSHFQINHPLGELSERTLNQGMANGSPSKQNHPDESSKIGLHKKTKSSVSLKSLLKDKDKMESEAKDPSAENGSKQKKPKKTKSTTSLSGIFKRSQRGKKGNSCEKEDKENVTMARGSNDMPPPPIPRSRAQSIQSQISNRYVSSGRTVEEEMSLYTPRGYSPSSQRNFYDFQQPSLTKRPDSKWRPKSEYGSSSTSSVKDILQSIHRRSPSAGSVKSNASRTHPLAERPPSENRKSSNGNRGSRVMAAIAAFSAKDKNFDKPKPVDPKEIDSEFERLLDARNIPHNMRDRMRSLNTNIKADFINKNQIEGECSSASASAQRQFVTTSHKRTKSKDSSFGRSENRGTKVRPLSGSFVSAKVDLPSFRRQKPDHSSSQKRPKSADLSIPSRLPSGGLNPALPSPDLIADPTDFVHYLKEVQKPEIVEVSKLHKLRILLRNETISWVESFISHGGMEQLVDLLYRILKVEWREEHEDVLLHEVLLCIKALCTTSPALHQLCKIGDDLFPTLLRMLFGEEKKGPSEFATRNIIISLLFSHLSSATFEEVATRARTILSYMHDPKPPKESAPLPFIAEMHQARPYQLWCKEMSNVTKEVFWIFLHHFNVVPVAKAEDSSLPFIQRYFPPPHTPVPAAPYIGGVEWDATNYLATHLDLINGLLASLPTIEERNELRTHLRASGLEKVMGRSLRTCKEKLYPAVHEALKVWVSAAADDEWDYKFVREGPPRDAPPSTPRSPIKGCGSPKKLGIVGDAPPKIDFHVGISGNSNARNEQNRSQGLGNDGWI</sequence>
<feature type="compositionally biased region" description="Basic and acidic residues" evidence="1">
    <location>
        <begin position="115"/>
        <end position="130"/>
    </location>
</feature>
<feature type="compositionally biased region" description="Polar residues" evidence="1">
    <location>
        <begin position="375"/>
        <end position="388"/>
    </location>
</feature>
<dbReference type="Gene3D" id="1.25.10.10">
    <property type="entry name" value="Leucine-rich Repeat Variant"/>
    <property type="match status" value="1"/>
</dbReference>
<feature type="compositionally biased region" description="Polar residues" evidence="1">
    <location>
        <begin position="823"/>
        <end position="838"/>
    </location>
</feature>
<dbReference type="SMART" id="SM01140">
    <property type="entry name" value="Drf_GBD"/>
    <property type="match status" value="1"/>
</dbReference>